<comment type="caution">
    <text evidence="1">The sequence shown here is derived from an EMBL/GenBank/DDBJ whole genome shotgun (WGS) entry which is preliminary data.</text>
</comment>
<reference evidence="2" key="1">
    <citation type="journal article" date="2019" name="Int. J. Syst. Evol. Microbiol.">
        <title>The Global Catalogue of Microorganisms (GCM) 10K type strain sequencing project: providing services to taxonomists for standard genome sequencing and annotation.</title>
        <authorList>
            <consortium name="The Broad Institute Genomics Platform"/>
            <consortium name="The Broad Institute Genome Sequencing Center for Infectious Disease"/>
            <person name="Wu L."/>
            <person name="Ma J."/>
        </authorList>
    </citation>
    <scope>NUCLEOTIDE SEQUENCE [LARGE SCALE GENOMIC DNA]</scope>
    <source>
        <strain evidence="2">JCM 15443</strain>
    </source>
</reference>
<dbReference type="RefSeq" id="WP_188902031.1">
    <property type="nucleotide sequence ID" value="NZ_BMOM01000005.1"/>
</dbReference>
<evidence type="ECO:0000313" key="2">
    <source>
        <dbReference type="Proteomes" id="UP000661918"/>
    </source>
</evidence>
<dbReference type="Proteomes" id="UP000661918">
    <property type="component" value="Unassembled WGS sequence"/>
</dbReference>
<accession>A0ABQ2GN88</accession>
<keyword evidence="2" id="KW-1185">Reference proteome</keyword>
<protein>
    <submittedName>
        <fullName evidence="1">Uncharacterized protein</fullName>
    </submittedName>
</protein>
<gene>
    <name evidence="1" type="ORF">GCM10010841_10190</name>
</gene>
<dbReference type="EMBL" id="BMOM01000005">
    <property type="protein sequence ID" value="GGM03763.1"/>
    <property type="molecule type" value="Genomic_DNA"/>
</dbReference>
<sequence>MLTFEEAARRLPDDVVPEVARLAAQGVAGVLVPPDFEEAFYRGGNLPEQLGRLFAAINPARIDEDALEPLAVRAGALIRTTYLMDDAVQAFYRALDRAGLDRGEVHVRRPGTQTAEAAHVTPPGTAALQAVKRVWAADWTFGAVLDRLDTTAGVGLEARATLILPGPPGRPDPEQAARLGVGTALVNPAGLVGLF</sequence>
<evidence type="ECO:0000313" key="1">
    <source>
        <dbReference type="EMBL" id="GGM03763.1"/>
    </source>
</evidence>
<name>A0ABQ2GN88_9DEIO</name>
<proteinExistence type="predicted"/>
<organism evidence="1 2">
    <name type="scientific">Deinococcus aerophilus</name>
    <dbReference type="NCBI Taxonomy" id="522488"/>
    <lineage>
        <taxon>Bacteria</taxon>
        <taxon>Thermotogati</taxon>
        <taxon>Deinococcota</taxon>
        <taxon>Deinococci</taxon>
        <taxon>Deinococcales</taxon>
        <taxon>Deinococcaceae</taxon>
        <taxon>Deinococcus</taxon>
    </lineage>
</organism>